<dbReference type="Proteomes" id="UP000230002">
    <property type="component" value="Unassembled WGS sequence"/>
</dbReference>
<accession>A0A2G8RZ06</accession>
<evidence type="ECO:0000313" key="1">
    <source>
        <dbReference type="EMBL" id="PIL26753.1"/>
    </source>
</evidence>
<comment type="caution">
    <text evidence="1">The sequence shown here is derived from an EMBL/GenBank/DDBJ whole genome shotgun (WGS) entry which is preliminary data.</text>
</comment>
<reference evidence="1 2" key="1">
    <citation type="journal article" date="2015" name="Sci. Rep.">
        <title>Chromosome-level genome map provides insights into diverse defense mechanisms in the medicinal fungus Ganoderma sinense.</title>
        <authorList>
            <person name="Zhu Y."/>
            <person name="Xu J."/>
            <person name="Sun C."/>
            <person name="Zhou S."/>
            <person name="Xu H."/>
            <person name="Nelson D.R."/>
            <person name="Qian J."/>
            <person name="Song J."/>
            <person name="Luo H."/>
            <person name="Xiang L."/>
            <person name="Li Y."/>
            <person name="Xu Z."/>
            <person name="Ji A."/>
            <person name="Wang L."/>
            <person name="Lu S."/>
            <person name="Hayward A."/>
            <person name="Sun W."/>
            <person name="Li X."/>
            <person name="Schwartz D.C."/>
            <person name="Wang Y."/>
            <person name="Chen S."/>
        </authorList>
    </citation>
    <scope>NUCLEOTIDE SEQUENCE [LARGE SCALE GENOMIC DNA]</scope>
    <source>
        <strain evidence="1 2">ZZ0214-1</strain>
    </source>
</reference>
<gene>
    <name evidence="1" type="ORF">GSI_11167</name>
</gene>
<proteinExistence type="predicted"/>
<dbReference type="EMBL" id="AYKW01000038">
    <property type="protein sequence ID" value="PIL26753.1"/>
    <property type="molecule type" value="Genomic_DNA"/>
</dbReference>
<protein>
    <submittedName>
        <fullName evidence="1">Uncharacterized protein</fullName>
    </submittedName>
</protein>
<evidence type="ECO:0000313" key="2">
    <source>
        <dbReference type="Proteomes" id="UP000230002"/>
    </source>
</evidence>
<keyword evidence="2" id="KW-1185">Reference proteome</keyword>
<dbReference type="AlphaFoldDB" id="A0A2G8RZ06"/>
<organism evidence="1 2">
    <name type="scientific">Ganoderma sinense ZZ0214-1</name>
    <dbReference type="NCBI Taxonomy" id="1077348"/>
    <lineage>
        <taxon>Eukaryota</taxon>
        <taxon>Fungi</taxon>
        <taxon>Dikarya</taxon>
        <taxon>Basidiomycota</taxon>
        <taxon>Agaricomycotina</taxon>
        <taxon>Agaricomycetes</taxon>
        <taxon>Polyporales</taxon>
        <taxon>Polyporaceae</taxon>
        <taxon>Ganoderma</taxon>
    </lineage>
</organism>
<sequence>MTKFILDAYSLCYGSMRRRTLTHEFKIWGLLSTSPLGERTPPQKPVKTQEPLTSQLDRLVGLVQKFTEFVSARETLGDDDDTLRFHELCLALYDTLDGEQVKEFIGRYIHPQGVLRLLAHLGLPKALSTLLSDPSKHPGLLSLPASGQCQWSVTVLDPSRGARQFSTTVTAAHMAERLGDVHVPGPGKISWEDAMEAYSGLVVKTGDFGTGLEWDAARSLLSTPGAVTAHPETTLVQHLVERARGDARGETVTYYIACSRLPCYASVRYVDAVNKVVKPTSRFTMCTTNPDWCRLDVAEPWILPEATSAAVVATLKAEMLWDLAALLH</sequence>
<name>A0A2G8RZ06_9APHY</name>